<keyword evidence="2" id="KW-0233">DNA recombination</keyword>
<reference evidence="5" key="1">
    <citation type="submission" date="2023-07" db="EMBL/GenBank/DDBJ databases">
        <title>Comparative genomics of wheat-associated soil bacteria to identify genetic determinants of phenazine resistance.</title>
        <authorList>
            <person name="Mouncey N."/>
        </authorList>
    </citation>
    <scope>NUCLEOTIDE SEQUENCE</scope>
    <source>
        <strain evidence="5">V4I22</strain>
    </source>
</reference>
<dbReference type="SMART" id="SM00857">
    <property type="entry name" value="Resolvase"/>
    <property type="match status" value="1"/>
</dbReference>
<dbReference type="CDD" id="cd00338">
    <property type="entry name" value="Ser_Recombinase"/>
    <property type="match status" value="1"/>
</dbReference>
<comment type="caution">
    <text evidence="5">The sequence shown here is derived from an EMBL/GenBank/DDBJ whole genome shotgun (WGS) entry which is preliminary data.</text>
</comment>
<dbReference type="InterPro" id="IPR011109">
    <property type="entry name" value="DNA_bind_recombinase_dom"/>
</dbReference>
<dbReference type="InterPro" id="IPR006119">
    <property type="entry name" value="Resolv_N"/>
</dbReference>
<gene>
    <name evidence="5" type="ORF">QFZ22_003789</name>
</gene>
<evidence type="ECO:0000313" key="6">
    <source>
        <dbReference type="Proteomes" id="UP001234216"/>
    </source>
</evidence>
<evidence type="ECO:0000256" key="1">
    <source>
        <dbReference type="ARBA" id="ARBA00023125"/>
    </source>
</evidence>
<dbReference type="Pfam" id="PF00239">
    <property type="entry name" value="Resolvase"/>
    <property type="match status" value="1"/>
</dbReference>
<dbReference type="Gene3D" id="3.90.1750.20">
    <property type="entry name" value="Putative Large Serine Recombinase, Chain B, Domain 2"/>
    <property type="match status" value="1"/>
</dbReference>
<feature type="domain" description="Recombinase" evidence="4">
    <location>
        <begin position="159"/>
        <end position="308"/>
    </location>
</feature>
<dbReference type="PANTHER" id="PTHR30461:SF2">
    <property type="entry name" value="SERINE RECOMBINASE PINE-RELATED"/>
    <property type="match status" value="1"/>
</dbReference>
<evidence type="ECO:0000313" key="5">
    <source>
        <dbReference type="EMBL" id="MDQ0907804.1"/>
    </source>
</evidence>
<keyword evidence="1" id="KW-0238">DNA-binding</keyword>
<dbReference type="PANTHER" id="PTHR30461">
    <property type="entry name" value="DNA-INVERTASE FROM LAMBDOID PROPHAGE"/>
    <property type="match status" value="1"/>
</dbReference>
<sequence length="522" mass="58577">MTARRALGVIRLSVGGLNQTGEDTQKKKITNRCIADELDFVDFATDVDVSASYSPWNRPQLGEWLNNRVDEFDVLVVYKLDRIVRSVRDLTDLLDWLDKHNKSLISIEEAFDFSTTWGKMVAKLLAVLAEAELEAIKARIQASREAMRAKGRWPGGLVPFGRVAVPAESGDGYTLELCPKYGPWLLRMIEKFLELKSFTAVAGWLNENNVPTSQDIARMRAAKAGSTNTRLVKEKAKPRGAKWTATGVQAVITSRNLLGEYTRRDGTVERNPDGTPVIRSVPVLTQEKFDELQSVVATVKFTKGPQRTSPYLGVLFCTCGKPLYYVKPYLRRVNKKGQEVWSVERFRCQGEPAKNIKPCKGMNFKAEEVRAEIKRVFLQALKDKPVMEKRVTMDDGPAMQMAVLDARLDQLTDELKAGHITAAEYGAMMASTAVEREGINKSPVKSVVKWTATGESYGDWWERSTEQGRREKLVSWGVKVTRDTESMTLDIGTQIFEGLKLGGEAFEEPVILSHRTEYEVLA</sequence>
<organism evidence="5 6">
    <name type="scientific">Streptomyces canus</name>
    <dbReference type="NCBI Taxonomy" id="58343"/>
    <lineage>
        <taxon>Bacteria</taxon>
        <taxon>Bacillati</taxon>
        <taxon>Actinomycetota</taxon>
        <taxon>Actinomycetes</taxon>
        <taxon>Kitasatosporales</taxon>
        <taxon>Streptomycetaceae</taxon>
        <taxon>Streptomyces</taxon>
        <taxon>Streptomyces aurantiacus group</taxon>
    </lineage>
</organism>
<dbReference type="AlphaFoldDB" id="A0AAW8FCJ6"/>
<dbReference type="GO" id="GO:0000150">
    <property type="term" value="F:DNA strand exchange activity"/>
    <property type="evidence" value="ECO:0007669"/>
    <property type="project" value="InterPro"/>
</dbReference>
<proteinExistence type="predicted"/>
<dbReference type="EMBL" id="JAUSZV010000005">
    <property type="protein sequence ID" value="MDQ0907804.1"/>
    <property type="molecule type" value="Genomic_DNA"/>
</dbReference>
<dbReference type="PROSITE" id="PS51737">
    <property type="entry name" value="RECOMBINASE_DNA_BIND"/>
    <property type="match status" value="1"/>
</dbReference>
<evidence type="ECO:0000259" key="3">
    <source>
        <dbReference type="PROSITE" id="PS51736"/>
    </source>
</evidence>
<accession>A0AAW8FCJ6</accession>
<dbReference type="InterPro" id="IPR038109">
    <property type="entry name" value="DNA_bind_recomb_sf"/>
</dbReference>
<dbReference type="Pfam" id="PF07508">
    <property type="entry name" value="Recombinase"/>
    <property type="match status" value="1"/>
</dbReference>
<dbReference type="Proteomes" id="UP001234216">
    <property type="component" value="Unassembled WGS sequence"/>
</dbReference>
<feature type="domain" description="Resolvase/invertase-type recombinase catalytic" evidence="3">
    <location>
        <begin position="5"/>
        <end position="151"/>
    </location>
</feature>
<dbReference type="InterPro" id="IPR036162">
    <property type="entry name" value="Resolvase-like_N_sf"/>
</dbReference>
<name>A0AAW8FCJ6_9ACTN</name>
<dbReference type="InterPro" id="IPR050639">
    <property type="entry name" value="SSR_resolvase"/>
</dbReference>
<dbReference type="RefSeq" id="WP_306976646.1">
    <property type="nucleotide sequence ID" value="NZ_JAUSZV010000005.1"/>
</dbReference>
<protein>
    <submittedName>
        <fullName evidence="5">Site-specific DNA recombinase</fullName>
    </submittedName>
</protein>
<dbReference type="PROSITE" id="PS51736">
    <property type="entry name" value="RECOMBINASES_3"/>
    <property type="match status" value="1"/>
</dbReference>
<evidence type="ECO:0000256" key="2">
    <source>
        <dbReference type="ARBA" id="ARBA00023172"/>
    </source>
</evidence>
<evidence type="ECO:0000259" key="4">
    <source>
        <dbReference type="PROSITE" id="PS51737"/>
    </source>
</evidence>
<dbReference type="Gene3D" id="3.40.50.1390">
    <property type="entry name" value="Resolvase, N-terminal catalytic domain"/>
    <property type="match status" value="1"/>
</dbReference>
<dbReference type="GO" id="GO:0003677">
    <property type="term" value="F:DNA binding"/>
    <property type="evidence" value="ECO:0007669"/>
    <property type="project" value="UniProtKB-KW"/>
</dbReference>
<dbReference type="SUPFAM" id="SSF53041">
    <property type="entry name" value="Resolvase-like"/>
    <property type="match status" value="1"/>
</dbReference>